<gene>
    <name evidence="2" type="ORF">SAMN05421807_1071</name>
</gene>
<organism evidence="2 3">
    <name type="scientific">Virgibacillus chiguensis</name>
    <dbReference type="NCBI Taxonomy" id="411959"/>
    <lineage>
        <taxon>Bacteria</taxon>
        <taxon>Bacillati</taxon>
        <taxon>Bacillota</taxon>
        <taxon>Bacilli</taxon>
        <taxon>Bacillales</taxon>
        <taxon>Bacillaceae</taxon>
        <taxon>Virgibacillus</taxon>
    </lineage>
</organism>
<dbReference type="EMBL" id="FQXD01000007">
    <property type="protein sequence ID" value="SHH42092.1"/>
    <property type="molecule type" value="Genomic_DNA"/>
</dbReference>
<dbReference type="RefSeq" id="WP_162985912.1">
    <property type="nucleotide sequence ID" value="NZ_FQXD01000007.1"/>
</dbReference>
<accession>A0A1M5SUA7</accession>
<protein>
    <submittedName>
        <fullName evidence="2">Uncharacterized protein</fullName>
    </submittedName>
</protein>
<evidence type="ECO:0000313" key="2">
    <source>
        <dbReference type="EMBL" id="SHH42092.1"/>
    </source>
</evidence>
<reference evidence="3" key="1">
    <citation type="submission" date="2016-11" db="EMBL/GenBank/DDBJ databases">
        <authorList>
            <person name="Varghese N."/>
            <person name="Submissions S."/>
        </authorList>
    </citation>
    <scope>NUCLEOTIDE SEQUENCE [LARGE SCALE GENOMIC DNA]</scope>
    <source>
        <strain evidence="3">CGMCC 1.6496</strain>
    </source>
</reference>
<evidence type="ECO:0000256" key="1">
    <source>
        <dbReference type="SAM" id="MobiDB-lite"/>
    </source>
</evidence>
<dbReference type="AlphaFoldDB" id="A0A1M5SUA7"/>
<proteinExistence type="predicted"/>
<dbReference type="Proteomes" id="UP000184079">
    <property type="component" value="Unassembled WGS sequence"/>
</dbReference>
<keyword evidence="3" id="KW-1185">Reference proteome</keyword>
<feature type="compositionally biased region" description="Basic and acidic residues" evidence="1">
    <location>
        <begin position="1"/>
        <end position="18"/>
    </location>
</feature>
<evidence type="ECO:0000313" key="3">
    <source>
        <dbReference type="Proteomes" id="UP000184079"/>
    </source>
</evidence>
<feature type="region of interest" description="Disordered" evidence="1">
    <location>
        <begin position="1"/>
        <end position="45"/>
    </location>
</feature>
<name>A0A1M5SUA7_9BACI</name>
<sequence length="45" mass="5329">MADKQRQFKETKNHGEHRNGRKSPYKNSRTHGSGQPDEYVTDRKK</sequence>